<dbReference type="InterPro" id="IPR018653">
    <property type="entry name" value="ScfR_C"/>
</dbReference>
<dbReference type="Proteomes" id="UP000249590">
    <property type="component" value="Unassembled WGS sequence"/>
</dbReference>
<evidence type="ECO:0000313" key="7">
    <source>
        <dbReference type="Proteomes" id="UP000249590"/>
    </source>
</evidence>
<proteinExistence type="inferred from homology"/>
<name>A0A8B2NWG0_9HYPH</name>
<dbReference type="InterPro" id="IPR010359">
    <property type="entry name" value="IrrE_HExxH"/>
</dbReference>
<dbReference type="Pfam" id="PF06114">
    <property type="entry name" value="Peptidase_M78"/>
    <property type="match status" value="1"/>
</dbReference>
<evidence type="ECO:0000256" key="4">
    <source>
        <dbReference type="ARBA" id="ARBA00023163"/>
    </source>
</evidence>
<dbReference type="CDD" id="cd00093">
    <property type="entry name" value="HTH_XRE"/>
    <property type="match status" value="1"/>
</dbReference>
<dbReference type="InterPro" id="IPR026281">
    <property type="entry name" value="HTH_RamB"/>
</dbReference>
<dbReference type="SMART" id="SM00530">
    <property type="entry name" value="HTH_XRE"/>
    <property type="match status" value="1"/>
</dbReference>
<organism evidence="6 7">
    <name type="scientific">Acuticoccus sediminis</name>
    <dbReference type="NCBI Taxonomy" id="2184697"/>
    <lineage>
        <taxon>Bacteria</taxon>
        <taxon>Pseudomonadati</taxon>
        <taxon>Pseudomonadota</taxon>
        <taxon>Alphaproteobacteria</taxon>
        <taxon>Hyphomicrobiales</taxon>
        <taxon>Amorphaceae</taxon>
        <taxon>Acuticoccus</taxon>
    </lineage>
</organism>
<dbReference type="GO" id="GO:0003700">
    <property type="term" value="F:DNA-binding transcription factor activity"/>
    <property type="evidence" value="ECO:0007669"/>
    <property type="project" value="TreeGrafter"/>
</dbReference>
<keyword evidence="7" id="KW-1185">Reference proteome</keyword>
<dbReference type="EMBL" id="QHHQ01000001">
    <property type="protein sequence ID" value="RAI03010.1"/>
    <property type="molecule type" value="Genomic_DNA"/>
</dbReference>
<evidence type="ECO:0000259" key="5">
    <source>
        <dbReference type="PROSITE" id="PS50943"/>
    </source>
</evidence>
<dbReference type="Pfam" id="PF09856">
    <property type="entry name" value="ScfRs"/>
    <property type="match status" value="1"/>
</dbReference>
<dbReference type="RefSeq" id="WP_111341233.1">
    <property type="nucleotide sequence ID" value="NZ_JAIWKD010000001.1"/>
</dbReference>
<dbReference type="PROSITE" id="PS50943">
    <property type="entry name" value="HTH_CROC1"/>
    <property type="match status" value="1"/>
</dbReference>
<dbReference type="PIRSF" id="PIRSF019251">
    <property type="entry name" value="Rv0465c"/>
    <property type="match status" value="1"/>
</dbReference>
<dbReference type="InterPro" id="IPR050807">
    <property type="entry name" value="TransReg_Diox_bact_type"/>
</dbReference>
<comment type="similarity">
    <text evidence="1">Belongs to the short-chain fatty acyl-CoA assimilation regulator (ScfR) family.</text>
</comment>
<accession>A0A8B2NWG0</accession>
<dbReference type="GO" id="GO:0003677">
    <property type="term" value="F:DNA binding"/>
    <property type="evidence" value="ECO:0007669"/>
    <property type="project" value="UniProtKB-KW"/>
</dbReference>
<protein>
    <submittedName>
        <fullName evidence="6">XRE family transcriptional regulator</fullName>
    </submittedName>
</protein>
<feature type="domain" description="HTH cro/C1-type" evidence="5">
    <location>
        <begin position="16"/>
        <end position="70"/>
    </location>
</feature>
<dbReference type="InterPro" id="IPR001387">
    <property type="entry name" value="Cro/C1-type_HTH"/>
</dbReference>
<evidence type="ECO:0000256" key="2">
    <source>
        <dbReference type="ARBA" id="ARBA00023015"/>
    </source>
</evidence>
<dbReference type="Gene3D" id="1.10.260.40">
    <property type="entry name" value="lambda repressor-like DNA-binding domains"/>
    <property type="match status" value="1"/>
</dbReference>
<evidence type="ECO:0000256" key="3">
    <source>
        <dbReference type="ARBA" id="ARBA00023125"/>
    </source>
</evidence>
<dbReference type="InterPro" id="IPR010982">
    <property type="entry name" value="Lambda_DNA-bd_dom_sf"/>
</dbReference>
<evidence type="ECO:0000256" key="1">
    <source>
        <dbReference type="ARBA" id="ARBA00007227"/>
    </source>
</evidence>
<sequence>MSDIEARRKLFLGPQIRKLRRSLKLTQAQMAEGLEISASYLTLIERNQRPLTAQLILRLADAYDIDVRTLAPSTDGATLLGLQEVAADPHLAGADLSQQELQEMAEMFPRVADAMVRLHEGLRGAREDAEALAESAADRAHPGLGSSAVEETREALQARDNYFPELEQVAVDFAARARMRLDLPQVLTTSLVNHLKDAHNVDTVIMPYDVMHGLLRRFDRHRNRLMLSELLGPTSRTFQVAHLVGQLEAGELIRAMSNDPRCTSDSSRGILRLTLSNYLAGAIMFPYDRFLEAAERLRYDVEVLASRFGASFEQVAHRLTTLRRPGAKGIPFFMIRVDRAGNISKRFGGGVFPFARSGGTCPRWRLYEAFRTPGRIVVDLVSLPEGQSFVTVGRTTERASVGAHNPGQELVVGLGAEVTHASRLVYADGLDVSAKGLVATASPIGVNCRLCPRENCNWRAFPPLTGRLVVDPTRRSVTPYHFVKD</sequence>
<dbReference type="GO" id="GO:0005829">
    <property type="term" value="C:cytosol"/>
    <property type="evidence" value="ECO:0007669"/>
    <property type="project" value="TreeGrafter"/>
</dbReference>
<dbReference type="PANTHER" id="PTHR46797">
    <property type="entry name" value="HTH-TYPE TRANSCRIPTIONAL REGULATOR"/>
    <property type="match status" value="1"/>
</dbReference>
<reference evidence="6 7" key="1">
    <citation type="submission" date="2018-05" db="EMBL/GenBank/DDBJ databases">
        <title>Acuticoccus sediminis sp. nov., isolated from deep-sea sediment of Indian Ocean.</title>
        <authorList>
            <person name="Liu X."/>
            <person name="Lai Q."/>
            <person name="Du Y."/>
            <person name="Sun F."/>
            <person name="Zhang X."/>
            <person name="Wang S."/>
            <person name="Shao Z."/>
        </authorList>
    </citation>
    <scope>NUCLEOTIDE SEQUENCE [LARGE SCALE GENOMIC DNA]</scope>
    <source>
        <strain evidence="6 7">PTG4-2</strain>
    </source>
</reference>
<dbReference type="PANTHER" id="PTHR46797:SF23">
    <property type="entry name" value="HTH-TYPE TRANSCRIPTIONAL REGULATOR SUTR"/>
    <property type="match status" value="1"/>
</dbReference>
<dbReference type="SUPFAM" id="SSF47413">
    <property type="entry name" value="lambda repressor-like DNA-binding domains"/>
    <property type="match status" value="1"/>
</dbReference>
<dbReference type="Pfam" id="PF01381">
    <property type="entry name" value="HTH_3"/>
    <property type="match status" value="1"/>
</dbReference>
<gene>
    <name evidence="6" type="ORF">DLJ53_00280</name>
</gene>
<dbReference type="OrthoDB" id="1123084at2"/>
<keyword evidence="3" id="KW-0238">DNA-binding</keyword>
<keyword evidence="2" id="KW-0805">Transcription regulation</keyword>
<keyword evidence="4" id="KW-0804">Transcription</keyword>
<comment type="caution">
    <text evidence="6">The sequence shown here is derived from an EMBL/GenBank/DDBJ whole genome shotgun (WGS) entry which is preliminary data.</text>
</comment>
<evidence type="ECO:0000313" key="6">
    <source>
        <dbReference type="EMBL" id="RAI03010.1"/>
    </source>
</evidence>
<dbReference type="AlphaFoldDB" id="A0A8B2NWG0"/>